<dbReference type="EMBL" id="JBFXLQ010000063">
    <property type="protein sequence ID" value="KAL2862712.1"/>
    <property type="molecule type" value="Genomic_DNA"/>
</dbReference>
<name>A0ABR4LEB7_9EURO</name>
<reference evidence="1 2" key="1">
    <citation type="submission" date="2024-07" db="EMBL/GenBank/DDBJ databases">
        <title>Section-level genome sequencing and comparative genomics of Aspergillus sections Usti and Cavernicolus.</title>
        <authorList>
            <consortium name="Lawrence Berkeley National Laboratory"/>
            <person name="Nybo J.L."/>
            <person name="Vesth T.C."/>
            <person name="Theobald S."/>
            <person name="Frisvad J.C."/>
            <person name="Larsen T.O."/>
            <person name="Kjaerboelling I."/>
            <person name="Rothschild-Mancinelli K."/>
            <person name="Lyhne E.K."/>
            <person name="Kogle M.E."/>
            <person name="Barry K."/>
            <person name="Clum A."/>
            <person name="Na H."/>
            <person name="Ledsgaard L."/>
            <person name="Lin J."/>
            <person name="Lipzen A."/>
            <person name="Kuo A."/>
            <person name="Riley R."/>
            <person name="Mondo S."/>
            <person name="Labutti K."/>
            <person name="Haridas S."/>
            <person name="Pangalinan J."/>
            <person name="Salamov A.A."/>
            <person name="Simmons B.A."/>
            <person name="Magnuson J.K."/>
            <person name="Chen J."/>
            <person name="Drula E."/>
            <person name="Henrissat B."/>
            <person name="Wiebenga A."/>
            <person name="Lubbers R.J."/>
            <person name="Gomes A.C."/>
            <person name="Macurrencykelacurrency M.R."/>
            <person name="Stajich J."/>
            <person name="Grigoriev I.V."/>
            <person name="Mortensen U.H."/>
            <person name="De Vries R.P."/>
            <person name="Baker S.E."/>
            <person name="Andersen M.R."/>
        </authorList>
    </citation>
    <scope>NUCLEOTIDE SEQUENCE [LARGE SCALE GENOMIC DNA]</scope>
    <source>
        <strain evidence="1 2">CBS 449.75</strain>
    </source>
</reference>
<evidence type="ECO:0000313" key="1">
    <source>
        <dbReference type="EMBL" id="KAL2862712.1"/>
    </source>
</evidence>
<gene>
    <name evidence="1" type="ORF">BJX67DRAFT_292506</name>
</gene>
<dbReference type="Proteomes" id="UP001610432">
    <property type="component" value="Unassembled WGS sequence"/>
</dbReference>
<organism evidence="1 2">
    <name type="scientific">Aspergillus lucknowensis</name>
    <dbReference type="NCBI Taxonomy" id="176173"/>
    <lineage>
        <taxon>Eukaryota</taxon>
        <taxon>Fungi</taxon>
        <taxon>Dikarya</taxon>
        <taxon>Ascomycota</taxon>
        <taxon>Pezizomycotina</taxon>
        <taxon>Eurotiomycetes</taxon>
        <taxon>Eurotiomycetidae</taxon>
        <taxon>Eurotiales</taxon>
        <taxon>Aspergillaceae</taxon>
        <taxon>Aspergillus</taxon>
        <taxon>Aspergillus subgen. Nidulantes</taxon>
    </lineage>
</organism>
<evidence type="ECO:0000313" key="2">
    <source>
        <dbReference type="Proteomes" id="UP001610432"/>
    </source>
</evidence>
<comment type="caution">
    <text evidence="1">The sequence shown here is derived from an EMBL/GenBank/DDBJ whole genome shotgun (WGS) entry which is preliminary data.</text>
</comment>
<sequence length="104" mass="11876">MPPIARSAIKLVQRIRNPALRNQTLDLIVDASHQPDLAHFTYAACKNPAHTSHTDLTPHTTALFATEEQYMNRKVQPVHIYHDEQGRYAGHVMYAERDMKPSDD</sequence>
<keyword evidence="2" id="KW-1185">Reference proteome</keyword>
<dbReference type="GeneID" id="98141910"/>
<proteinExistence type="predicted"/>
<protein>
    <submittedName>
        <fullName evidence="1">Uncharacterized protein</fullName>
    </submittedName>
</protein>
<accession>A0ABR4LEB7</accession>
<dbReference type="RefSeq" id="XP_070881691.1">
    <property type="nucleotide sequence ID" value="XM_071026838.1"/>
</dbReference>